<sequence>METALPFSKTWHDKVLSISYEMVINIITEKDHSILLLLRKICHINELILYICCIIPIPTCLIIVCCFYPTLKSFYSMML</sequence>
<dbReference type="AlphaFoldDB" id="A0A974CYW8"/>
<proteinExistence type="predicted"/>
<gene>
    <name evidence="2" type="ORF">XELAEV_18025127mg</name>
</gene>
<evidence type="ECO:0000313" key="2">
    <source>
        <dbReference type="EMBL" id="OCT82599.1"/>
    </source>
</evidence>
<name>A0A974CYW8_XENLA</name>
<dbReference type="Proteomes" id="UP000694892">
    <property type="component" value="Chromosome 4S"/>
</dbReference>
<reference evidence="3" key="1">
    <citation type="journal article" date="2016" name="Nature">
        <title>Genome evolution in the allotetraploid frog Xenopus laevis.</title>
        <authorList>
            <person name="Session A.M."/>
            <person name="Uno Y."/>
            <person name="Kwon T."/>
            <person name="Chapman J.A."/>
            <person name="Toyoda A."/>
            <person name="Takahashi S."/>
            <person name="Fukui A."/>
            <person name="Hikosaka A."/>
            <person name="Suzuki A."/>
            <person name="Kondo M."/>
            <person name="van Heeringen S.J."/>
            <person name="Quigley I."/>
            <person name="Heinz S."/>
            <person name="Ogino H."/>
            <person name="Ochi H."/>
            <person name="Hellsten U."/>
            <person name="Lyons J.B."/>
            <person name="Simakov O."/>
            <person name="Putnam N."/>
            <person name="Stites J."/>
            <person name="Kuroki Y."/>
            <person name="Tanaka T."/>
            <person name="Michiue T."/>
            <person name="Watanabe M."/>
            <person name="Bogdanovic O."/>
            <person name="Lister R."/>
            <person name="Georgiou G."/>
            <person name="Paranjpe S.S."/>
            <person name="van Kruijsbergen I."/>
            <person name="Shu S."/>
            <person name="Carlson J."/>
            <person name="Kinoshita T."/>
            <person name="Ohta Y."/>
            <person name="Mawaribuchi S."/>
            <person name="Jenkins J."/>
            <person name="Grimwood J."/>
            <person name="Schmutz J."/>
            <person name="Mitros T."/>
            <person name="Mozaffari S.V."/>
            <person name="Suzuki Y."/>
            <person name="Haramoto Y."/>
            <person name="Yamamoto T.S."/>
            <person name="Takagi C."/>
            <person name="Heald R."/>
            <person name="Miller K."/>
            <person name="Haudenschild C."/>
            <person name="Kitzman J."/>
            <person name="Nakayama T."/>
            <person name="Izutsu Y."/>
            <person name="Robert J."/>
            <person name="Fortriede J."/>
            <person name="Burns K."/>
            <person name="Lotay V."/>
            <person name="Karimi K."/>
            <person name="Yasuoka Y."/>
            <person name="Dichmann D.S."/>
            <person name="Flajnik M.F."/>
            <person name="Houston D.W."/>
            <person name="Shendure J."/>
            <person name="DuPasquier L."/>
            <person name="Vize P.D."/>
            <person name="Zorn A.M."/>
            <person name="Ito M."/>
            <person name="Marcotte E.M."/>
            <person name="Wallingford J.B."/>
            <person name="Ito Y."/>
            <person name="Asashima M."/>
            <person name="Ueno N."/>
            <person name="Matsuda Y."/>
            <person name="Veenstra G.J."/>
            <person name="Fujiyama A."/>
            <person name="Harland R.M."/>
            <person name="Taira M."/>
            <person name="Rokhsar D.S."/>
        </authorList>
    </citation>
    <scope>NUCLEOTIDE SEQUENCE [LARGE SCALE GENOMIC DNA]</scope>
    <source>
        <strain evidence="3">J</strain>
    </source>
</reference>
<evidence type="ECO:0000256" key="1">
    <source>
        <dbReference type="SAM" id="Phobius"/>
    </source>
</evidence>
<feature type="transmembrane region" description="Helical" evidence="1">
    <location>
        <begin position="47"/>
        <end position="71"/>
    </location>
</feature>
<evidence type="ECO:0000313" key="3">
    <source>
        <dbReference type="Proteomes" id="UP000694892"/>
    </source>
</evidence>
<keyword evidence="1" id="KW-1133">Transmembrane helix</keyword>
<organism evidence="2 3">
    <name type="scientific">Xenopus laevis</name>
    <name type="common">African clawed frog</name>
    <dbReference type="NCBI Taxonomy" id="8355"/>
    <lineage>
        <taxon>Eukaryota</taxon>
        <taxon>Metazoa</taxon>
        <taxon>Chordata</taxon>
        <taxon>Craniata</taxon>
        <taxon>Vertebrata</taxon>
        <taxon>Euteleostomi</taxon>
        <taxon>Amphibia</taxon>
        <taxon>Batrachia</taxon>
        <taxon>Anura</taxon>
        <taxon>Pipoidea</taxon>
        <taxon>Pipidae</taxon>
        <taxon>Xenopodinae</taxon>
        <taxon>Xenopus</taxon>
        <taxon>Xenopus</taxon>
    </lineage>
</organism>
<keyword evidence="1" id="KW-0472">Membrane</keyword>
<keyword evidence="1" id="KW-0812">Transmembrane</keyword>
<accession>A0A974CYW8</accession>
<protein>
    <submittedName>
        <fullName evidence="2">Uncharacterized protein</fullName>
    </submittedName>
</protein>
<dbReference type="EMBL" id="CM004473">
    <property type="protein sequence ID" value="OCT82599.1"/>
    <property type="molecule type" value="Genomic_DNA"/>
</dbReference>